<keyword evidence="2" id="KW-1185">Reference proteome</keyword>
<evidence type="ECO:0000313" key="1">
    <source>
        <dbReference type="EMBL" id="MET3684154.1"/>
    </source>
</evidence>
<accession>A0ABV2KX42</accession>
<reference evidence="1 2" key="1">
    <citation type="submission" date="2024-06" db="EMBL/GenBank/DDBJ databases">
        <title>Genomic Encyclopedia of Type Strains, Phase IV (KMG-IV): sequencing the most valuable type-strain genomes for metagenomic binning, comparative biology and taxonomic classification.</title>
        <authorList>
            <person name="Goeker M."/>
        </authorList>
    </citation>
    <scope>NUCLEOTIDE SEQUENCE [LARGE SCALE GENOMIC DNA]</scope>
    <source>
        <strain evidence="1 2">DSM 23520</strain>
    </source>
</reference>
<dbReference type="RefSeq" id="WP_354221234.1">
    <property type="nucleotide sequence ID" value="NZ_JBEPMX010000013.1"/>
</dbReference>
<gene>
    <name evidence="1" type="ORF">ABID56_002280</name>
</gene>
<dbReference type="InterPro" id="IPR014202">
    <property type="entry name" value="Spore_II_R"/>
</dbReference>
<proteinExistence type="predicted"/>
<dbReference type="Proteomes" id="UP001549167">
    <property type="component" value="Unassembled WGS sequence"/>
</dbReference>
<dbReference type="NCBIfam" id="TIGR02837">
    <property type="entry name" value="spore_II_R"/>
    <property type="match status" value="1"/>
</dbReference>
<sequence>MRIGLLLVVILIGMTWFWNDTSAEEQVNSDYVVIPDDAIRLRILANSNSEADQQEKRDVRDAVNEQITEWVEDLTSIEKARQTIRDNIPVIKTIVEKHTSYSFNVEFDDVMFPDKVYDKFIYPAGEYEAILITLGEGKGDNWWCVLFPPLCFVEFSDGAAVLEHDEEEETTDSDEKSDDERETKFFIWEWLKNLLNWA</sequence>
<dbReference type="EMBL" id="JBEPMX010000013">
    <property type="protein sequence ID" value="MET3684154.1"/>
    <property type="molecule type" value="Genomic_DNA"/>
</dbReference>
<organism evidence="1 2">
    <name type="scientific">Alkalibacillus flavidus</name>
    <dbReference type="NCBI Taxonomy" id="546021"/>
    <lineage>
        <taxon>Bacteria</taxon>
        <taxon>Bacillati</taxon>
        <taxon>Bacillota</taxon>
        <taxon>Bacilli</taxon>
        <taxon>Bacillales</taxon>
        <taxon>Bacillaceae</taxon>
        <taxon>Alkalibacillus</taxon>
    </lineage>
</organism>
<comment type="caution">
    <text evidence="1">The sequence shown here is derived from an EMBL/GenBank/DDBJ whole genome shotgun (WGS) entry which is preliminary data.</text>
</comment>
<name>A0ABV2KX42_9BACI</name>
<protein>
    <submittedName>
        <fullName evidence="1">Stage II sporulation protein R</fullName>
    </submittedName>
</protein>
<dbReference type="Pfam" id="PF09551">
    <property type="entry name" value="Spore_II_R"/>
    <property type="match status" value="1"/>
</dbReference>
<evidence type="ECO:0000313" key="2">
    <source>
        <dbReference type="Proteomes" id="UP001549167"/>
    </source>
</evidence>